<name>A0A6A6KVF2_HEVBR</name>
<comment type="caution">
    <text evidence="2">The sequence shown here is derived from an EMBL/GenBank/DDBJ whole genome shotgun (WGS) entry which is preliminary data.</text>
</comment>
<keyword evidence="3" id="KW-1185">Reference proteome</keyword>
<evidence type="ECO:0000256" key="1">
    <source>
        <dbReference type="SAM" id="Phobius"/>
    </source>
</evidence>
<sequence>MNMEILFINNSKQETDSNPSMLMVATVCRAYIVGIIMLRWLGLSAMCGRWFWTAIGRSVGGGIASWIAGICNLEIIFRSAMLHETLRKEKRGCVKAACFAVASDGRRDCQ</sequence>
<keyword evidence="1" id="KW-0812">Transmembrane</keyword>
<dbReference type="EMBL" id="JAAGAX010000014">
    <property type="protein sequence ID" value="KAF2292992.1"/>
    <property type="molecule type" value="Genomic_DNA"/>
</dbReference>
<evidence type="ECO:0000313" key="2">
    <source>
        <dbReference type="EMBL" id="KAF2292992.1"/>
    </source>
</evidence>
<protein>
    <submittedName>
        <fullName evidence="2">Uncharacterized protein</fullName>
    </submittedName>
</protein>
<reference evidence="2 3" key="1">
    <citation type="journal article" date="2020" name="Mol. Plant">
        <title>The Chromosome-Based Rubber Tree Genome Provides New Insights into Spurge Genome Evolution and Rubber Biosynthesis.</title>
        <authorList>
            <person name="Liu J."/>
            <person name="Shi C."/>
            <person name="Shi C.C."/>
            <person name="Li W."/>
            <person name="Zhang Q.J."/>
            <person name="Zhang Y."/>
            <person name="Li K."/>
            <person name="Lu H.F."/>
            <person name="Shi C."/>
            <person name="Zhu S.T."/>
            <person name="Xiao Z.Y."/>
            <person name="Nan H."/>
            <person name="Yue Y."/>
            <person name="Zhu X.G."/>
            <person name="Wu Y."/>
            <person name="Hong X.N."/>
            <person name="Fan G.Y."/>
            <person name="Tong Y."/>
            <person name="Zhang D."/>
            <person name="Mao C.L."/>
            <person name="Liu Y.L."/>
            <person name="Hao S.J."/>
            <person name="Liu W.Q."/>
            <person name="Lv M.Q."/>
            <person name="Zhang H.B."/>
            <person name="Liu Y."/>
            <person name="Hu-Tang G.R."/>
            <person name="Wang J.P."/>
            <person name="Wang J.H."/>
            <person name="Sun Y.H."/>
            <person name="Ni S.B."/>
            <person name="Chen W.B."/>
            <person name="Zhang X.C."/>
            <person name="Jiao Y.N."/>
            <person name="Eichler E.E."/>
            <person name="Li G.H."/>
            <person name="Liu X."/>
            <person name="Gao L.Z."/>
        </authorList>
    </citation>
    <scope>NUCLEOTIDE SEQUENCE [LARGE SCALE GENOMIC DNA]</scope>
    <source>
        <strain evidence="3">cv. GT1</strain>
        <tissue evidence="2">Leaf</tissue>
    </source>
</reference>
<organism evidence="2 3">
    <name type="scientific">Hevea brasiliensis</name>
    <name type="common">Para rubber tree</name>
    <name type="synonym">Siphonia brasiliensis</name>
    <dbReference type="NCBI Taxonomy" id="3981"/>
    <lineage>
        <taxon>Eukaryota</taxon>
        <taxon>Viridiplantae</taxon>
        <taxon>Streptophyta</taxon>
        <taxon>Embryophyta</taxon>
        <taxon>Tracheophyta</taxon>
        <taxon>Spermatophyta</taxon>
        <taxon>Magnoliopsida</taxon>
        <taxon>eudicotyledons</taxon>
        <taxon>Gunneridae</taxon>
        <taxon>Pentapetalae</taxon>
        <taxon>rosids</taxon>
        <taxon>fabids</taxon>
        <taxon>Malpighiales</taxon>
        <taxon>Euphorbiaceae</taxon>
        <taxon>Crotonoideae</taxon>
        <taxon>Micrandreae</taxon>
        <taxon>Hevea</taxon>
    </lineage>
</organism>
<evidence type="ECO:0000313" key="3">
    <source>
        <dbReference type="Proteomes" id="UP000467840"/>
    </source>
</evidence>
<feature type="transmembrane region" description="Helical" evidence="1">
    <location>
        <begin position="63"/>
        <end position="81"/>
    </location>
</feature>
<keyword evidence="1" id="KW-1133">Transmembrane helix</keyword>
<dbReference type="Proteomes" id="UP000467840">
    <property type="component" value="Chromosome 13"/>
</dbReference>
<accession>A0A6A6KVF2</accession>
<gene>
    <name evidence="2" type="ORF">GH714_034666</name>
</gene>
<proteinExistence type="predicted"/>
<dbReference type="AlphaFoldDB" id="A0A6A6KVF2"/>
<keyword evidence="1" id="KW-0472">Membrane</keyword>
<feature type="transmembrane region" description="Helical" evidence="1">
    <location>
        <begin position="21"/>
        <end position="43"/>
    </location>
</feature>